<sequence length="126" mass="14200">MSIVSKLAISTSQQTPDSRVKTQQDYEIIRLLINQVDANSTNLSPTNFIFIFNNNDENDYILQFGSLSLTSHSSMINDHPRPPTGLDSRLLSSRGQDSGVSQTERTRTGPRTQHKPLKTHDDQDDR</sequence>
<gene>
    <name evidence="2" type="ORF">Amon01_000616400</name>
</gene>
<evidence type="ECO:0000256" key="1">
    <source>
        <dbReference type="SAM" id="MobiDB-lite"/>
    </source>
</evidence>
<feature type="region of interest" description="Disordered" evidence="1">
    <location>
        <begin position="1"/>
        <end position="21"/>
    </location>
</feature>
<dbReference type="AlphaFoldDB" id="A0A9W6Z2Q0"/>
<protein>
    <submittedName>
        <fullName evidence="2">Unnamed protein product</fullName>
    </submittedName>
</protein>
<reference evidence="2" key="1">
    <citation type="submission" date="2023-04" db="EMBL/GenBank/DDBJ databases">
        <title>Ambrosiozyma monospora NBRC 1965.</title>
        <authorList>
            <person name="Ichikawa N."/>
            <person name="Sato H."/>
            <person name="Tonouchi N."/>
        </authorList>
    </citation>
    <scope>NUCLEOTIDE SEQUENCE</scope>
    <source>
        <strain evidence="2">NBRC 1965</strain>
    </source>
</reference>
<dbReference type="EMBL" id="BSXU01003783">
    <property type="protein sequence ID" value="GMG40398.1"/>
    <property type="molecule type" value="Genomic_DNA"/>
</dbReference>
<proteinExistence type="predicted"/>
<evidence type="ECO:0000313" key="3">
    <source>
        <dbReference type="Proteomes" id="UP001165063"/>
    </source>
</evidence>
<keyword evidence="3" id="KW-1185">Reference proteome</keyword>
<feature type="region of interest" description="Disordered" evidence="1">
    <location>
        <begin position="71"/>
        <end position="126"/>
    </location>
</feature>
<dbReference type="Proteomes" id="UP001165063">
    <property type="component" value="Unassembled WGS sequence"/>
</dbReference>
<evidence type="ECO:0000313" key="2">
    <source>
        <dbReference type="EMBL" id="GMG40398.1"/>
    </source>
</evidence>
<feature type="compositionally biased region" description="Polar residues" evidence="1">
    <location>
        <begin position="8"/>
        <end position="17"/>
    </location>
</feature>
<feature type="compositionally biased region" description="Polar residues" evidence="1">
    <location>
        <begin position="90"/>
        <end position="103"/>
    </location>
</feature>
<name>A0A9W6Z2Q0_AMBMO</name>
<accession>A0A9W6Z2Q0</accession>
<organism evidence="2 3">
    <name type="scientific">Ambrosiozyma monospora</name>
    <name type="common">Yeast</name>
    <name type="synonym">Endomycopsis monosporus</name>
    <dbReference type="NCBI Taxonomy" id="43982"/>
    <lineage>
        <taxon>Eukaryota</taxon>
        <taxon>Fungi</taxon>
        <taxon>Dikarya</taxon>
        <taxon>Ascomycota</taxon>
        <taxon>Saccharomycotina</taxon>
        <taxon>Pichiomycetes</taxon>
        <taxon>Pichiales</taxon>
        <taxon>Pichiaceae</taxon>
        <taxon>Ambrosiozyma</taxon>
    </lineage>
</organism>
<comment type="caution">
    <text evidence="2">The sequence shown here is derived from an EMBL/GenBank/DDBJ whole genome shotgun (WGS) entry which is preliminary data.</text>
</comment>